<name>A0A8J2Z380_9GAMM</name>
<dbReference type="AlphaFoldDB" id="A0A8J2Z380"/>
<comment type="caution">
    <text evidence="1">The sequence shown here is derived from an EMBL/GenBank/DDBJ whole genome shotgun (WGS) entry which is preliminary data.</text>
</comment>
<evidence type="ECO:0000313" key="2">
    <source>
        <dbReference type="Proteomes" id="UP000636949"/>
    </source>
</evidence>
<keyword evidence="2" id="KW-1185">Reference proteome</keyword>
<proteinExistence type="predicted"/>
<reference evidence="1" key="2">
    <citation type="submission" date="2020-09" db="EMBL/GenBank/DDBJ databases">
        <authorList>
            <person name="Sun Q."/>
            <person name="Zhou Y."/>
        </authorList>
    </citation>
    <scope>NUCLEOTIDE SEQUENCE</scope>
    <source>
        <strain evidence="1">CGMCC 1.15758</strain>
    </source>
</reference>
<reference evidence="1" key="1">
    <citation type="journal article" date="2014" name="Int. J. Syst. Evol. Microbiol.">
        <title>Complete genome sequence of Corynebacterium casei LMG S-19264T (=DSM 44701T), isolated from a smear-ripened cheese.</title>
        <authorList>
            <consortium name="US DOE Joint Genome Institute (JGI-PGF)"/>
            <person name="Walter F."/>
            <person name="Albersmeier A."/>
            <person name="Kalinowski J."/>
            <person name="Ruckert C."/>
        </authorList>
    </citation>
    <scope>NUCLEOTIDE SEQUENCE</scope>
    <source>
        <strain evidence="1">CGMCC 1.15758</strain>
    </source>
</reference>
<dbReference type="Proteomes" id="UP000636949">
    <property type="component" value="Unassembled WGS sequence"/>
</dbReference>
<accession>A0A8J2Z380</accession>
<organism evidence="1 2">
    <name type="scientific">Cysteiniphilum litorale</name>
    <dbReference type="NCBI Taxonomy" id="2056700"/>
    <lineage>
        <taxon>Bacteria</taxon>
        <taxon>Pseudomonadati</taxon>
        <taxon>Pseudomonadota</taxon>
        <taxon>Gammaproteobacteria</taxon>
        <taxon>Thiotrichales</taxon>
        <taxon>Fastidiosibacteraceae</taxon>
        <taxon>Cysteiniphilum</taxon>
    </lineage>
</organism>
<gene>
    <name evidence="1" type="ORF">GCM10010995_07430</name>
</gene>
<protein>
    <submittedName>
        <fullName evidence="1">Uncharacterized protein</fullName>
    </submittedName>
</protein>
<evidence type="ECO:0000313" key="1">
    <source>
        <dbReference type="EMBL" id="GGF92777.1"/>
    </source>
</evidence>
<sequence>MKFNKSMEIVELVFKEQSLVVKNNGVINKIAFKTLTRYQDLIENDQIRAILSMINLA</sequence>
<dbReference type="EMBL" id="BMJS01000005">
    <property type="protein sequence ID" value="GGF92777.1"/>
    <property type="molecule type" value="Genomic_DNA"/>
</dbReference>